<evidence type="ECO:0000313" key="5">
    <source>
        <dbReference type="Proteomes" id="UP000307943"/>
    </source>
</evidence>
<proteinExistence type="inferred from homology"/>
<reference evidence="4 5" key="1">
    <citation type="submission" date="2019-05" db="EMBL/GenBank/DDBJ databases">
        <title>We sequenced the genome of Paenibacillus hemerocallicola KCTC 33185 for further insight into its adaptation and study the phylogeny of Paenibacillus.</title>
        <authorList>
            <person name="Narsing Rao M.P."/>
        </authorList>
    </citation>
    <scope>NUCLEOTIDE SEQUENCE [LARGE SCALE GENOMIC DNA]</scope>
    <source>
        <strain evidence="4 5">KCTC 33185</strain>
    </source>
</reference>
<dbReference type="Pfam" id="PF02397">
    <property type="entry name" value="Bac_transf"/>
    <property type="match status" value="1"/>
</dbReference>
<keyword evidence="2" id="KW-1133">Transmembrane helix</keyword>
<evidence type="ECO:0000313" key="4">
    <source>
        <dbReference type="EMBL" id="TNJ66703.1"/>
    </source>
</evidence>
<feature type="transmembrane region" description="Helical" evidence="2">
    <location>
        <begin position="12"/>
        <end position="35"/>
    </location>
</feature>
<dbReference type="EMBL" id="VDCQ01000009">
    <property type="protein sequence ID" value="TNJ66703.1"/>
    <property type="molecule type" value="Genomic_DNA"/>
</dbReference>
<dbReference type="PANTHER" id="PTHR30576:SF8">
    <property type="entry name" value="UNDECAPRENYL-PHOSPHATE GALACTOSE PHOSPHOTRANSFERASE"/>
    <property type="match status" value="1"/>
</dbReference>
<dbReference type="AlphaFoldDB" id="A0A5C4TCA1"/>
<comment type="similarity">
    <text evidence="1">Belongs to the bacterial sugar transferase family.</text>
</comment>
<dbReference type="OrthoDB" id="9808602at2"/>
<protein>
    <submittedName>
        <fullName evidence="4">Sugar transferase</fullName>
    </submittedName>
</protein>
<dbReference type="InterPro" id="IPR003362">
    <property type="entry name" value="Bact_transf"/>
</dbReference>
<comment type="caution">
    <text evidence="4">The sequence shown here is derived from an EMBL/GenBank/DDBJ whole genome shotgun (WGS) entry which is preliminary data.</text>
</comment>
<dbReference type="PANTHER" id="PTHR30576">
    <property type="entry name" value="COLANIC BIOSYNTHESIS UDP-GLUCOSE LIPID CARRIER TRANSFERASE"/>
    <property type="match status" value="1"/>
</dbReference>
<keyword evidence="2" id="KW-0472">Membrane</keyword>
<organism evidence="4 5">
    <name type="scientific">Paenibacillus hemerocallicola</name>
    <dbReference type="NCBI Taxonomy" id="1172614"/>
    <lineage>
        <taxon>Bacteria</taxon>
        <taxon>Bacillati</taxon>
        <taxon>Bacillota</taxon>
        <taxon>Bacilli</taxon>
        <taxon>Bacillales</taxon>
        <taxon>Paenibacillaceae</taxon>
        <taxon>Paenibacillus</taxon>
    </lineage>
</organism>
<evidence type="ECO:0000259" key="3">
    <source>
        <dbReference type="Pfam" id="PF02397"/>
    </source>
</evidence>
<gene>
    <name evidence="4" type="ORF">FE784_09055</name>
</gene>
<evidence type="ECO:0000256" key="2">
    <source>
        <dbReference type="SAM" id="Phobius"/>
    </source>
</evidence>
<keyword evidence="4" id="KW-0808">Transferase</keyword>
<dbReference type="Proteomes" id="UP000307943">
    <property type="component" value="Unassembled WGS sequence"/>
</dbReference>
<accession>A0A5C4TCA1</accession>
<dbReference type="GO" id="GO:0016780">
    <property type="term" value="F:phosphotransferase activity, for other substituted phosphate groups"/>
    <property type="evidence" value="ECO:0007669"/>
    <property type="project" value="TreeGrafter"/>
</dbReference>
<evidence type="ECO:0000256" key="1">
    <source>
        <dbReference type="ARBA" id="ARBA00006464"/>
    </source>
</evidence>
<keyword evidence="5" id="KW-1185">Reference proteome</keyword>
<sequence>MAYKIVKRVFDFSASFVAIIVLLPLIVCVGFMVRLKLGSPVLYKQQRPGLNGHPFYIYKFRTMADLYDSDGTPLPDESRLTEFGKILRRLSLDELPQLFNVIKGELSLVGPRPLLMDYLTKYTTWQARRHEVKPGMTGLAQVSGRNAIGWEQKFELDVYYVDHLSFLLDLKILMKTAYKVIHSEGISQQGHATMPVFEGEKTNETV</sequence>
<feature type="domain" description="Bacterial sugar transferase" evidence="3">
    <location>
        <begin position="7"/>
        <end position="181"/>
    </location>
</feature>
<keyword evidence="2" id="KW-0812">Transmembrane</keyword>
<name>A0A5C4TCA1_9BACL</name>